<dbReference type="InterPro" id="IPR014001">
    <property type="entry name" value="Helicase_ATP-bd"/>
</dbReference>
<keyword evidence="3 7" id="KW-0347">Helicase</keyword>
<dbReference type="InterPro" id="IPR027417">
    <property type="entry name" value="P-loop_NTPase"/>
</dbReference>
<evidence type="ECO:0000256" key="2">
    <source>
        <dbReference type="ARBA" id="ARBA00022801"/>
    </source>
</evidence>
<dbReference type="STRING" id="755732.Fluta_2135"/>
<dbReference type="GO" id="GO:0003676">
    <property type="term" value="F:nucleic acid binding"/>
    <property type="evidence" value="ECO:0007669"/>
    <property type="project" value="InterPro"/>
</dbReference>
<dbReference type="SUPFAM" id="SSF52540">
    <property type="entry name" value="P-loop containing nucleoside triphosphate hydrolases"/>
    <property type="match status" value="1"/>
</dbReference>
<dbReference type="OrthoDB" id="9815222at2"/>
<evidence type="ECO:0000256" key="1">
    <source>
        <dbReference type="ARBA" id="ARBA00022741"/>
    </source>
</evidence>
<dbReference type="GO" id="GO:0005524">
    <property type="term" value="F:ATP binding"/>
    <property type="evidence" value="ECO:0007669"/>
    <property type="project" value="UniProtKB-KW"/>
</dbReference>
<organism evidence="7 8">
    <name type="scientific">Fluviicola taffensis (strain DSM 16823 / NCIMB 13979 / RW262)</name>
    <dbReference type="NCBI Taxonomy" id="755732"/>
    <lineage>
        <taxon>Bacteria</taxon>
        <taxon>Pseudomonadati</taxon>
        <taxon>Bacteroidota</taxon>
        <taxon>Flavobacteriia</taxon>
        <taxon>Flavobacteriales</taxon>
        <taxon>Crocinitomicaceae</taxon>
        <taxon>Fluviicola</taxon>
    </lineage>
</organism>
<reference evidence="7 8" key="1">
    <citation type="journal article" date="2011" name="Stand. Genomic Sci.">
        <title>Complete genome sequence of the gliding freshwater bacterium Fluviicola taffensis type strain (RW262).</title>
        <authorList>
            <person name="Woyke T."/>
            <person name="Chertkov O."/>
            <person name="Lapidus A."/>
            <person name="Nolan M."/>
            <person name="Lucas S."/>
            <person name="Del Rio T.G."/>
            <person name="Tice H."/>
            <person name="Cheng J.F."/>
            <person name="Tapia R."/>
            <person name="Han C."/>
            <person name="Goodwin L."/>
            <person name="Pitluck S."/>
            <person name="Liolios K."/>
            <person name="Pagani I."/>
            <person name="Ivanova N."/>
            <person name="Huntemann M."/>
            <person name="Mavromatis K."/>
            <person name="Mikhailova N."/>
            <person name="Pati A."/>
            <person name="Chen A."/>
            <person name="Palaniappan K."/>
            <person name="Land M."/>
            <person name="Hauser L."/>
            <person name="Brambilla E.M."/>
            <person name="Rohde M."/>
            <person name="Mwirichia R."/>
            <person name="Sikorski J."/>
            <person name="Tindall B.J."/>
            <person name="Goker M."/>
            <person name="Bristow J."/>
            <person name="Eisen J.A."/>
            <person name="Markowitz V."/>
            <person name="Hugenholtz P."/>
            <person name="Klenk H.P."/>
            <person name="Kyrpides N.C."/>
        </authorList>
    </citation>
    <scope>NUCLEOTIDE SEQUENCE [LARGE SCALE GENOMIC DNA]</scope>
    <source>
        <strain evidence="8">DSM 16823 / RW262 / RW262</strain>
    </source>
</reference>
<dbReference type="PANTHER" id="PTHR47961">
    <property type="entry name" value="DNA POLYMERASE THETA, PUTATIVE (AFU_ORTHOLOGUE AFUA_1G05260)-RELATED"/>
    <property type="match status" value="1"/>
</dbReference>
<dbReference type="Proteomes" id="UP000007463">
    <property type="component" value="Chromosome"/>
</dbReference>
<dbReference type="InterPro" id="IPR050474">
    <property type="entry name" value="Hel308_SKI2-like"/>
</dbReference>
<dbReference type="SMART" id="SM00487">
    <property type="entry name" value="DEXDc"/>
    <property type="match status" value="1"/>
</dbReference>
<dbReference type="HOGENOM" id="CLU_366331_0_0_10"/>
<sequence>MSLIKIINGEELHKTLKMILMRIHSQGPIEASDFEKLAYAKKFHADIFSRYEQMLLNFVGLFYKASKPNNLLGEVYSIMADSIELETGNRFTPVQADAFKKIRDNVYFSFSAPTSAGKSYLFREMINRYYGDIVIMVPSRALIAEYMIILEALVDTETMVLQFVEIVNIKKTKRRIFILTPERGVEIFKHIPKLAIDLILFDEAQISEEEVRGMRFDSFVRRIDKFLPEVKKVFTHPFVLNPEAQLSKHDFYDHSAAFCYKQNSVGKIFLSIENERFNYFSPYKFNETELLNSVEDIVKEKLKRNGTALIYTSKTKIYDRTYLIEFDRYIQLCDKLTDPKALTYIEELRAFIGASKSGNKHSSLIEMMERGIVIHHGSIPLKARLIIEAFVNDNFAKICFSTSTLIQGINMPFDIVWISDFRFTGSDSKKILDLKNLIGRAGRSTGIVDSFDYGYVIIEKKNVPTFITRLQEPSVIKPISQLAEEVKNIDIDLIDIVDAMKKDDFNDELHLTNTQVRRIEEFDVDKDIRYILDNLILDNKVLTGKKYYSLSDHYRRKIKQSFERIFVAHLRRKELNKGEKSILSASIPILLWQIQGRSFAEMVNLRHGYLTSRRLVRDIRNRVKRKEITGSDAKRQLAEIKILRSPMAAPLPDSKVRAPSLFNSDESIVDLDYDKLVYDTYDYLDKVIGQSLTDPICGALQLFNNKYSDERAIALYNYIKYGTNETKEIWLLKYGFSYDDVDWIKNYIDSIDENEIVFSRTIRELSPAQQETIKKYI</sequence>
<feature type="domain" description="Helicase ATP-binding" evidence="5">
    <location>
        <begin position="87"/>
        <end position="255"/>
    </location>
</feature>
<keyword evidence="1" id="KW-0547">Nucleotide-binding</keyword>
<name>F2I9W3_FLUTR</name>
<keyword evidence="2" id="KW-0378">Hydrolase</keyword>
<gene>
    <name evidence="7" type="ordered locus">Fluta_2135</name>
</gene>
<evidence type="ECO:0000313" key="8">
    <source>
        <dbReference type="Proteomes" id="UP000007463"/>
    </source>
</evidence>
<dbReference type="Gene3D" id="3.40.50.300">
    <property type="entry name" value="P-loop containing nucleotide triphosphate hydrolases"/>
    <property type="match status" value="2"/>
</dbReference>
<dbReference type="Pfam" id="PF00270">
    <property type="entry name" value="DEAD"/>
    <property type="match status" value="1"/>
</dbReference>
<dbReference type="InterPro" id="IPR001650">
    <property type="entry name" value="Helicase_C-like"/>
</dbReference>
<keyword evidence="8" id="KW-1185">Reference proteome</keyword>
<dbReference type="GO" id="GO:0004386">
    <property type="term" value="F:helicase activity"/>
    <property type="evidence" value="ECO:0007669"/>
    <property type="project" value="UniProtKB-KW"/>
</dbReference>
<evidence type="ECO:0000259" key="5">
    <source>
        <dbReference type="SMART" id="SM00487"/>
    </source>
</evidence>
<dbReference type="PANTHER" id="PTHR47961:SF6">
    <property type="entry name" value="DNA-DIRECTED DNA POLYMERASE"/>
    <property type="match status" value="1"/>
</dbReference>
<protein>
    <submittedName>
        <fullName evidence="7">Helicase domain protein</fullName>
    </submittedName>
</protein>
<evidence type="ECO:0000313" key="7">
    <source>
        <dbReference type="EMBL" id="AEA44121.1"/>
    </source>
</evidence>
<evidence type="ECO:0000259" key="6">
    <source>
        <dbReference type="SMART" id="SM00490"/>
    </source>
</evidence>
<dbReference type="SMART" id="SM00490">
    <property type="entry name" value="HELICc"/>
    <property type="match status" value="1"/>
</dbReference>
<dbReference type="KEGG" id="fte:Fluta_2135"/>
<dbReference type="RefSeq" id="WP_013686891.1">
    <property type="nucleotide sequence ID" value="NC_015321.1"/>
</dbReference>
<proteinExistence type="predicted"/>
<evidence type="ECO:0000256" key="4">
    <source>
        <dbReference type="ARBA" id="ARBA00022840"/>
    </source>
</evidence>
<accession>F2I9W3</accession>
<keyword evidence="4" id="KW-0067">ATP-binding</keyword>
<dbReference type="EMBL" id="CP002542">
    <property type="protein sequence ID" value="AEA44121.1"/>
    <property type="molecule type" value="Genomic_DNA"/>
</dbReference>
<dbReference type="InterPro" id="IPR011545">
    <property type="entry name" value="DEAD/DEAH_box_helicase_dom"/>
</dbReference>
<evidence type="ECO:0000256" key="3">
    <source>
        <dbReference type="ARBA" id="ARBA00022806"/>
    </source>
</evidence>
<dbReference type="AlphaFoldDB" id="F2I9W3"/>
<dbReference type="eggNOG" id="COG1204">
    <property type="taxonomic scope" value="Bacteria"/>
</dbReference>
<feature type="domain" description="Helicase C-terminal" evidence="6">
    <location>
        <begin position="359"/>
        <end position="445"/>
    </location>
</feature>
<dbReference type="GO" id="GO:0016787">
    <property type="term" value="F:hydrolase activity"/>
    <property type="evidence" value="ECO:0007669"/>
    <property type="project" value="UniProtKB-KW"/>
</dbReference>
<reference evidence="8" key="2">
    <citation type="submission" date="2011-02" db="EMBL/GenBank/DDBJ databases">
        <title>The complete genome of Fluviicola taffensis DSM 16823.</title>
        <authorList>
            <consortium name="US DOE Joint Genome Institute (JGI-PGF)"/>
            <person name="Lucas S."/>
            <person name="Copeland A."/>
            <person name="Lapidus A."/>
            <person name="Bruce D."/>
            <person name="Goodwin L."/>
            <person name="Pitluck S."/>
            <person name="Kyrpides N."/>
            <person name="Mavromatis K."/>
            <person name="Ivanova N."/>
            <person name="Mikhailova N."/>
            <person name="Pagani I."/>
            <person name="Chertkov O."/>
            <person name="Detter J.C."/>
            <person name="Han C."/>
            <person name="Tapia R."/>
            <person name="Land M."/>
            <person name="Hauser L."/>
            <person name="Markowitz V."/>
            <person name="Cheng J.-F."/>
            <person name="Hugenholtz P."/>
            <person name="Woyke T."/>
            <person name="Wu D."/>
            <person name="Tindall B."/>
            <person name="Pomrenke H.G."/>
            <person name="Brambilla E."/>
            <person name="Klenk H.-P."/>
            <person name="Eisen J.A."/>
        </authorList>
    </citation>
    <scope>NUCLEOTIDE SEQUENCE [LARGE SCALE GENOMIC DNA]</scope>
    <source>
        <strain evidence="8">DSM 16823 / RW262 / RW262</strain>
    </source>
</reference>